<accession>A0AA40SW84</accession>
<gene>
    <name evidence="1" type="ORF">FNW02_11535</name>
</gene>
<comment type="caution">
    <text evidence="1">The sequence shown here is derived from an EMBL/GenBank/DDBJ whole genome shotgun (WGS) entry which is preliminary data.</text>
</comment>
<keyword evidence="2" id="KW-1185">Reference proteome</keyword>
<reference evidence="1" key="1">
    <citation type="submission" date="2019-07" db="EMBL/GenBank/DDBJ databases">
        <title>Toxilogical consequences of a new and cryptic species of cyanobacteria (Komarekiella delphini-convector) recovered from the epidermis of a bottlenose dolphin and 1500 ft. in the air.</title>
        <authorList>
            <person name="Brown A.O."/>
            <person name="Dvorak P."/>
            <person name="Villanueva C.D."/>
            <person name="Foss A.J."/>
            <person name="Garvey A.D."/>
            <person name="Gibson Q.A."/>
            <person name="Johansen J.R."/>
            <person name="Casamatta D.A."/>
        </authorList>
    </citation>
    <scope>NUCLEOTIDE SEQUENCE</scope>
    <source>
        <strain evidence="1">SJRDD-AB1</strain>
    </source>
</reference>
<sequence>MRIPNQSVNTICDASISSKTSMAAYGREISPAQGRQTITTLRQLTTLNPLPSNPLGGVNDFAIEERGNKILCCASVNPETGTGTGCAFLAPGKTCYGDMIACTCEVLNSDGSGRCCD</sequence>
<dbReference type="EMBL" id="VJXY01000010">
    <property type="protein sequence ID" value="MBD6616451.1"/>
    <property type="molecule type" value="Genomic_DNA"/>
</dbReference>
<dbReference type="RefSeq" id="WP_191757690.1">
    <property type="nucleotide sequence ID" value="NZ_VJXY01000010.1"/>
</dbReference>
<protein>
    <submittedName>
        <fullName evidence="1">Uncharacterized protein</fullName>
    </submittedName>
</protein>
<name>A0AA40SW84_9NOST</name>
<evidence type="ECO:0000313" key="1">
    <source>
        <dbReference type="EMBL" id="MBD6616451.1"/>
    </source>
</evidence>
<organism evidence="1 2">
    <name type="scientific">Komarekiella delphini-convector SJRDD-AB1</name>
    <dbReference type="NCBI Taxonomy" id="2593771"/>
    <lineage>
        <taxon>Bacteria</taxon>
        <taxon>Bacillati</taxon>
        <taxon>Cyanobacteriota</taxon>
        <taxon>Cyanophyceae</taxon>
        <taxon>Nostocales</taxon>
        <taxon>Nostocaceae</taxon>
        <taxon>Komarekiella</taxon>
        <taxon>Komarekiella delphini-convector</taxon>
    </lineage>
</organism>
<proteinExistence type="predicted"/>
<dbReference type="AlphaFoldDB" id="A0AA40SW84"/>
<evidence type="ECO:0000313" key="2">
    <source>
        <dbReference type="Proteomes" id="UP001165986"/>
    </source>
</evidence>
<dbReference type="Proteomes" id="UP001165986">
    <property type="component" value="Unassembled WGS sequence"/>
</dbReference>